<reference evidence="1" key="1">
    <citation type="submission" date="2013-12" db="EMBL/GenBank/DDBJ databases">
        <authorList>
            <person name="Omoto C.K."/>
            <person name="Sibley D."/>
            <person name="Venepally P."/>
            <person name="Hadjithomas M."/>
            <person name="Karamycheva S."/>
            <person name="Brunk B."/>
            <person name="Roos D."/>
            <person name="Caler E."/>
            <person name="Lorenzi H."/>
        </authorList>
    </citation>
    <scope>NUCLEOTIDE SEQUENCE</scope>
</reference>
<dbReference type="AlphaFoldDB" id="A0A023B6S4"/>
<evidence type="ECO:0000313" key="1">
    <source>
        <dbReference type="EMBL" id="EZG66734.1"/>
    </source>
</evidence>
<organism evidence="1 2">
    <name type="scientific">Gregarina niphandrodes</name>
    <name type="common">Septate eugregarine</name>
    <dbReference type="NCBI Taxonomy" id="110365"/>
    <lineage>
        <taxon>Eukaryota</taxon>
        <taxon>Sar</taxon>
        <taxon>Alveolata</taxon>
        <taxon>Apicomplexa</taxon>
        <taxon>Conoidasida</taxon>
        <taxon>Gregarinasina</taxon>
        <taxon>Eugregarinorida</taxon>
        <taxon>Gregarinidae</taxon>
        <taxon>Gregarina</taxon>
    </lineage>
</organism>
<sequence length="212" mass="22598">MTFSPAGDVLMGDAESCVDAEDLAACLLSLGPSAEFSYIRTGALMATGSARCSGDERRLLHAELEPFALQSPMAQAAKLMPPAQFVLTDLTTETKAGRCTPLAYILSPAQDCQDDHNAAIELTVTTDDDDPNNRIYSAPELSNEVSTSRQLLIDVNDCGTVNSTGFLLYEMIHYPSSDAPDPDSDHETNHAHHTQLAPATALAAVLTATLPF</sequence>
<dbReference type="Proteomes" id="UP000019763">
    <property type="component" value="Unassembled WGS sequence"/>
</dbReference>
<comment type="caution">
    <text evidence="1">The sequence shown here is derived from an EMBL/GenBank/DDBJ whole genome shotgun (WGS) entry which is preliminary data.</text>
</comment>
<keyword evidence="2" id="KW-1185">Reference proteome</keyword>
<evidence type="ECO:0000313" key="2">
    <source>
        <dbReference type="Proteomes" id="UP000019763"/>
    </source>
</evidence>
<dbReference type="RefSeq" id="XP_011130506.1">
    <property type="nucleotide sequence ID" value="XM_011132204.1"/>
</dbReference>
<accession>A0A023B6S4</accession>
<dbReference type="EMBL" id="AFNH02000575">
    <property type="protein sequence ID" value="EZG66734.1"/>
    <property type="molecule type" value="Genomic_DNA"/>
</dbReference>
<proteinExistence type="predicted"/>
<dbReference type="GeneID" id="22912792"/>
<dbReference type="VEuPathDB" id="CryptoDB:GNI_076710"/>
<protein>
    <submittedName>
        <fullName evidence="1">Uncharacterized protein</fullName>
    </submittedName>
</protein>
<name>A0A023B6S4_GRENI</name>
<gene>
    <name evidence="1" type="ORF">GNI_076710</name>
</gene>